<sequence length="111" mass="11411">MEMGLIDEAGFGGDPGGAVAGGEAMGRVVETHQAGALFGRDSDLSAKARPQPLTAPADLGRQRFDPSPAVAVCQSPPDEFDLRIHLRSGGESAGQGGVGEREARIPRSRGT</sequence>
<feature type="region of interest" description="Disordered" evidence="1">
    <location>
        <begin position="40"/>
        <end position="70"/>
    </location>
</feature>
<evidence type="ECO:0000313" key="2">
    <source>
        <dbReference type="EMBL" id="SUA40852.1"/>
    </source>
</evidence>
<reference evidence="2 3" key="1">
    <citation type="submission" date="2018-06" db="EMBL/GenBank/DDBJ databases">
        <authorList>
            <consortium name="Pathogen Informatics"/>
            <person name="Doyle S."/>
        </authorList>
    </citation>
    <scope>NUCLEOTIDE SEQUENCE [LARGE SCALE GENOMIC DNA]</scope>
    <source>
        <strain evidence="2 3">NCTC13184</strain>
    </source>
</reference>
<name>A0A378WIV3_9NOCA</name>
<gene>
    <name evidence="2" type="ORF">NCTC13184_00175</name>
</gene>
<feature type="region of interest" description="Disordered" evidence="1">
    <location>
        <begin position="87"/>
        <end position="111"/>
    </location>
</feature>
<proteinExistence type="predicted"/>
<evidence type="ECO:0000256" key="1">
    <source>
        <dbReference type="SAM" id="MobiDB-lite"/>
    </source>
</evidence>
<dbReference type="EMBL" id="UGRU01000001">
    <property type="protein sequence ID" value="SUA40852.1"/>
    <property type="molecule type" value="Genomic_DNA"/>
</dbReference>
<accession>A0A378WIV3</accession>
<dbReference type="AlphaFoldDB" id="A0A378WIV3"/>
<dbReference type="Proteomes" id="UP000255082">
    <property type="component" value="Unassembled WGS sequence"/>
</dbReference>
<protein>
    <submittedName>
        <fullName evidence="2">Uncharacterized protein</fullName>
    </submittedName>
</protein>
<evidence type="ECO:0000313" key="3">
    <source>
        <dbReference type="Proteomes" id="UP000255082"/>
    </source>
</evidence>
<organism evidence="2 3">
    <name type="scientific">Nocardia africana</name>
    <dbReference type="NCBI Taxonomy" id="134964"/>
    <lineage>
        <taxon>Bacteria</taxon>
        <taxon>Bacillati</taxon>
        <taxon>Actinomycetota</taxon>
        <taxon>Actinomycetes</taxon>
        <taxon>Mycobacteriales</taxon>
        <taxon>Nocardiaceae</taxon>
        <taxon>Nocardia</taxon>
    </lineage>
</organism>